<evidence type="ECO:0000313" key="6">
    <source>
        <dbReference type="Proteomes" id="UP001499993"/>
    </source>
</evidence>
<name>A0ABP9G9U8_9ACTN</name>
<dbReference type="PROSITE" id="PS51257">
    <property type="entry name" value="PROKAR_LIPOPROTEIN"/>
    <property type="match status" value="1"/>
</dbReference>
<dbReference type="Gene3D" id="3.40.50.1980">
    <property type="entry name" value="Nitrogenase molybdenum iron protein domain"/>
    <property type="match status" value="2"/>
</dbReference>
<sequence>MGRRSYVKAAAVCAVGILTASGCGGGGQEGGSGDRLSVVTGVYPLQWLASQVGGDHVDVENLAGPGTDPHELELAPRQIGSVGNADVAFYIGGLQPAVDDAVSSQGGDNALDVADLVELRTLEENAGSSGHDHSEGEGGHDHGHEESGGSADESGHEEGHDGGHEESGGEGGHDHGEFDPHMWLDTERFTAAAEGLADRLSEIDPDHASDYAANAESVTGTLGDIDTEYSEGLAECDSRDIVVSHSAFGYLAHRYDLHQISPTGVDSHAEPTPARLAEVAETVREHDIGTVFTEPLSDSSAAETIASETGAKTAVLDPVEGVAEKSPGDDYPSIMRANLTTLTEALGCS</sequence>
<evidence type="ECO:0000256" key="3">
    <source>
        <dbReference type="ARBA" id="ARBA00022729"/>
    </source>
</evidence>
<comment type="caution">
    <text evidence="5">The sequence shown here is derived from an EMBL/GenBank/DDBJ whole genome shotgun (WGS) entry which is preliminary data.</text>
</comment>
<dbReference type="PANTHER" id="PTHR42953:SF3">
    <property type="entry name" value="HIGH-AFFINITY ZINC UPTAKE SYSTEM PROTEIN ZNUA"/>
    <property type="match status" value="1"/>
</dbReference>
<dbReference type="PANTHER" id="PTHR42953">
    <property type="entry name" value="HIGH-AFFINITY ZINC UPTAKE SYSTEM PROTEIN ZNUA-RELATED"/>
    <property type="match status" value="1"/>
</dbReference>
<keyword evidence="6" id="KW-1185">Reference proteome</keyword>
<evidence type="ECO:0000256" key="4">
    <source>
        <dbReference type="SAM" id="MobiDB-lite"/>
    </source>
</evidence>
<dbReference type="InterPro" id="IPR050492">
    <property type="entry name" value="Bact_metal-bind_prot9"/>
</dbReference>
<evidence type="ECO:0000256" key="2">
    <source>
        <dbReference type="ARBA" id="ARBA00022448"/>
    </source>
</evidence>
<dbReference type="EMBL" id="BAABIK010000005">
    <property type="protein sequence ID" value="GAA4934501.1"/>
    <property type="molecule type" value="Genomic_DNA"/>
</dbReference>
<reference evidence="6" key="1">
    <citation type="journal article" date="2019" name="Int. J. Syst. Evol. Microbiol.">
        <title>The Global Catalogue of Microorganisms (GCM) 10K type strain sequencing project: providing services to taxonomists for standard genome sequencing and annotation.</title>
        <authorList>
            <consortium name="The Broad Institute Genomics Platform"/>
            <consortium name="The Broad Institute Genome Sequencing Center for Infectious Disease"/>
            <person name="Wu L."/>
            <person name="Ma J."/>
        </authorList>
    </citation>
    <scope>NUCLEOTIDE SEQUENCE [LARGE SCALE GENOMIC DNA]</scope>
    <source>
        <strain evidence="6">JCM 18123</strain>
    </source>
</reference>
<keyword evidence="2" id="KW-0813">Transport</keyword>
<evidence type="ECO:0000313" key="5">
    <source>
        <dbReference type="EMBL" id="GAA4934501.1"/>
    </source>
</evidence>
<comment type="similarity">
    <text evidence="1">Belongs to the bacterial solute-binding protein 9 family.</text>
</comment>
<dbReference type="Proteomes" id="UP001499993">
    <property type="component" value="Unassembled WGS sequence"/>
</dbReference>
<evidence type="ECO:0000256" key="1">
    <source>
        <dbReference type="ARBA" id="ARBA00011028"/>
    </source>
</evidence>
<dbReference type="RefSeq" id="WP_345555886.1">
    <property type="nucleotide sequence ID" value="NZ_BAABIK010000005.1"/>
</dbReference>
<gene>
    <name evidence="5" type="ORF">GCM10023224_13870</name>
</gene>
<proteinExistence type="inferred from homology"/>
<feature type="compositionally biased region" description="Basic and acidic residues" evidence="4">
    <location>
        <begin position="130"/>
        <end position="180"/>
    </location>
</feature>
<protein>
    <submittedName>
        <fullName evidence="5">Zinc ABC transporter substrate-binding protein</fullName>
    </submittedName>
</protein>
<dbReference type="InterPro" id="IPR006127">
    <property type="entry name" value="ZnuA-like"/>
</dbReference>
<dbReference type="Pfam" id="PF01297">
    <property type="entry name" value="ZnuA"/>
    <property type="match status" value="1"/>
</dbReference>
<organism evidence="5 6">
    <name type="scientific">Streptomonospora halophila</name>
    <dbReference type="NCBI Taxonomy" id="427369"/>
    <lineage>
        <taxon>Bacteria</taxon>
        <taxon>Bacillati</taxon>
        <taxon>Actinomycetota</taxon>
        <taxon>Actinomycetes</taxon>
        <taxon>Streptosporangiales</taxon>
        <taxon>Nocardiopsidaceae</taxon>
        <taxon>Streptomonospora</taxon>
    </lineage>
</organism>
<dbReference type="SUPFAM" id="SSF53807">
    <property type="entry name" value="Helical backbone' metal receptor"/>
    <property type="match status" value="1"/>
</dbReference>
<keyword evidence="3" id="KW-0732">Signal</keyword>
<feature type="region of interest" description="Disordered" evidence="4">
    <location>
        <begin position="125"/>
        <end position="180"/>
    </location>
</feature>
<accession>A0ABP9G9U8</accession>